<dbReference type="InterPro" id="IPR000626">
    <property type="entry name" value="Ubiquitin-like_dom"/>
</dbReference>
<evidence type="ECO:0000313" key="11">
    <source>
        <dbReference type="Proteomes" id="UP000091857"/>
    </source>
</evidence>
<dbReference type="GO" id="GO:0004430">
    <property type="term" value="F:1-phosphatidylinositol 4-kinase activity"/>
    <property type="evidence" value="ECO:0007669"/>
    <property type="project" value="UniProtKB-EC"/>
</dbReference>
<sequence length="592" mass="65577">MASVALSFLRKEPLDFHGSFIRPSASCLNDTILIFLSVAGSMIPMHVMESDSIASVKLRIQASKGFFVKKQKLVFEGRELARNNSCVRDYGIANGKVLHLVLRLSDLQAITVRTVCGKEFEFRVERARNVGYVKQQIARKGKGFDLIDQELICDGEELEDQRLINDICKNNDAAIHLLIRKSAKVRARPSEKDFELSIEALDLTDKGDGVSGKHQNRALSVAHRIVEGKPLLRDFILEPLIINSKIELPQIIKELINSTFNGLEKGNEPIRSSEGSGGAYFMQDSSGHKYVSIFKPIDEEPMAVNNPQGLPLSVNGEGLKKGTQVGGGALREVAAYILDHPKNGPRLSWDGQKGFAGVPPTVMIKCLHKGFNHPGGYECATKNIKIGSLQMFVENDGSCEDMGPRAFPVDEVHKISVLDIRLANADRHAGNILFSKDGEKGKILLVPIDHGYCLPDSFEDCTFDWLYWPQARQPYSPDIIDYIKALDAEQDIALVKFHGWDIPLECARVLRISTMLLKKGVERGLTPFAIGSIMCRETVKKESVIEQIVQEARDAVLPGSSEAAFLEAVSSIMDRHLDELSQKTSNKDSVDI</sequence>
<dbReference type="Proteomes" id="UP000091857">
    <property type="component" value="Chromosome 2"/>
</dbReference>
<keyword evidence="3" id="KW-0808">Transferase</keyword>
<dbReference type="OrthoDB" id="5839at2759"/>
<dbReference type="PROSITE" id="PS50290">
    <property type="entry name" value="PI3_4_KINASE_3"/>
    <property type="match status" value="1"/>
</dbReference>
<evidence type="ECO:0000256" key="4">
    <source>
        <dbReference type="ARBA" id="ARBA00022737"/>
    </source>
</evidence>
<dbReference type="Gramene" id="Manes.02G142900.1.v8.1">
    <property type="protein sequence ID" value="Manes.02G142900.1.v8.1.CDS"/>
    <property type="gene ID" value="Manes.02G142900.v8.1"/>
</dbReference>
<keyword evidence="4" id="KW-0677">Repeat</keyword>
<gene>
    <name evidence="10" type="ORF">MANES_02G142900v8</name>
</gene>
<keyword evidence="11" id="KW-1185">Reference proteome</keyword>
<dbReference type="STRING" id="3983.A0A2C9WFA7"/>
<keyword evidence="5" id="KW-0547">Nucleotide-binding</keyword>
<proteinExistence type="inferred from homology"/>
<organism evidence="10 11">
    <name type="scientific">Manihot esculenta</name>
    <name type="common">Cassava</name>
    <name type="synonym">Jatropha manihot</name>
    <dbReference type="NCBI Taxonomy" id="3983"/>
    <lineage>
        <taxon>Eukaryota</taxon>
        <taxon>Viridiplantae</taxon>
        <taxon>Streptophyta</taxon>
        <taxon>Embryophyta</taxon>
        <taxon>Tracheophyta</taxon>
        <taxon>Spermatophyta</taxon>
        <taxon>Magnoliopsida</taxon>
        <taxon>eudicotyledons</taxon>
        <taxon>Gunneridae</taxon>
        <taxon>Pentapetalae</taxon>
        <taxon>rosids</taxon>
        <taxon>fabids</taxon>
        <taxon>Malpighiales</taxon>
        <taxon>Euphorbiaceae</taxon>
        <taxon>Crotonoideae</taxon>
        <taxon>Manihoteae</taxon>
        <taxon>Manihot</taxon>
    </lineage>
</organism>
<dbReference type="PROSITE" id="PS50053">
    <property type="entry name" value="UBIQUITIN_2"/>
    <property type="match status" value="2"/>
</dbReference>
<evidence type="ECO:0000256" key="3">
    <source>
        <dbReference type="ARBA" id="ARBA00022679"/>
    </source>
</evidence>
<keyword evidence="6" id="KW-0418">Kinase</keyword>
<accession>A0A2C9WFA7</accession>
<feature type="domain" description="PI3K/PI4K catalytic" evidence="9">
    <location>
        <begin position="266"/>
        <end position="564"/>
    </location>
</feature>
<dbReference type="InterPro" id="IPR011009">
    <property type="entry name" value="Kinase-like_dom_sf"/>
</dbReference>
<dbReference type="InterPro" id="IPR000403">
    <property type="entry name" value="PI3/4_kinase_cat_dom"/>
</dbReference>
<evidence type="ECO:0000313" key="10">
    <source>
        <dbReference type="EMBL" id="OAY58014.1"/>
    </source>
</evidence>
<dbReference type="InterPro" id="IPR044571">
    <property type="entry name" value="P4KG1-8"/>
</dbReference>
<dbReference type="EC" id="2.7.1.67" evidence="2"/>
<dbReference type="EMBL" id="CM004388">
    <property type="protein sequence ID" value="OAY58014.1"/>
    <property type="molecule type" value="Genomic_DNA"/>
</dbReference>
<comment type="caution">
    <text evidence="10">The sequence shown here is derived from an EMBL/GenBank/DDBJ whole genome shotgun (WGS) entry which is preliminary data.</text>
</comment>
<dbReference type="InterPro" id="IPR029071">
    <property type="entry name" value="Ubiquitin-like_domsf"/>
</dbReference>
<name>A0A2C9WFA7_MANES</name>
<dbReference type="SMART" id="SM00213">
    <property type="entry name" value="UBQ"/>
    <property type="match status" value="2"/>
</dbReference>
<reference evidence="11" key="1">
    <citation type="journal article" date="2016" name="Nat. Biotechnol.">
        <title>Sequencing wild and cultivated cassava and related species reveals extensive interspecific hybridization and genetic diversity.</title>
        <authorList>
            <person name="Bredeson J.V."/>
            <person name="Lyons J.B."/>
            <person name="Prochnik S.E."/>
            <person name="Wu G.A."/>
            <person name="Ha C.M."/>
            <person name="Edsinger-Gonzales E."/>
            <person name="Grimwood J."/>
            <person name="Schmutz J."/>
            <person name="Rabbi I.Y."/>
            <person name="Egesi C."/>
            <person name="Nauluvula P."/>
            <person name="Lebot V."/>
            <person name="Ndunguru J."/>
            <person name="Mkamilo G."/>
            <person name="Bart R.S."/>
            <person name="Setter T.L."/>
            <person name="Gleadow R.M."/>
            <person name="Kulakow P."/>
            <person name="Ferguson M.E."/>
            <person name="Rounsley S."/>
            <person name="Rokhsar D.S."/>
        </authorList>
    </citation>
    <scope>NUCLEOTIDE SEQUENCE [LARGE SCALE GENOMIC DNA]</scope>
    <source>
        <strain evidence="11">cv. AM560-2</strain>
    </source>
</reference>
<evidence type="ECO:0000256" key="5">
    <source>
        <dbReference type="ARBA" id="ARBA00022741"/>
    </source>
</evidence>
<dbReference type="GO" id="GO:0005524">
    <property type="term" value="F:ATP binding"/>
    <property type="evidence" value="ECO:0007669"/>
    <property type="project" value="UniProtKB-KW"/>
</dbReference>
<dbReference type="PANTHER" id="PTHR45800">
    <property type="entry name" value="PHOSPHATIDYLINOSITOL 4-KINASE GAMMA"/>
    <property type="match status" value="1"/>
</dbReference>
<dbReference type="SUPFAM" id="SSF54236">
    <property type="entry name" value="Ubiquitin-like"/>
    <property type="match status" value="2"/>
</dbReference>
<evidence type="ECO:0000259" key="8">
    <source>
        <dbReference type="PROSITE" id="PS50053"/>
    </source>
</evidence>
<dbReference type="Pfam" id="PF00454">
    <property type="entry name" value="PI3_PI4_kinase"/>
    <property type="match status" value="1"/>
</dbReference>
<dbReference type="AlphaFoldDB" id="A0A2C9WFA7"/>
<evidence type="ECO:0000256" key="6">
    <source>
        <dbReference type="ARBA" id="ARBA00022777"/>
    </source>
</evidence>
<dbReference type="FunFam" id="3.10.20.90:FF:000307">
    <property type="entry name" value="Phosphatidylinositol 4-kinase gamma 4"/>
    <property type="match status" value="1"/>
</dbReference>
<feature type="domain" description="Ubiquitin-like" evidence="8">
    <location>
        <begin position="108"/>
        <end position="184"/>
    </location>
</feature>
<evidence type="ECO:0000259" key="9">
    <source>
        <dbReference type="PROSITE" id="PS50290"/>
    </source>
</evidence>
<dbReference type="OMA" id="WEVSREC"/>
<evidence type="ECO:0000256" key="7">
    <source>
        <dbReference type="ARBA" id="ARBA00022840"/>
    </source>
</evidence>
<protein>
    <recommendedName>
        <fullName evidence="2">1-phosphatidylinositol 4-kinase</fullName>
        <ecNumber evidence="2">2.7.1.67</ecNumber>
    </recommendedName>
</protein>
<evidence type="ECO:0000256" key="1">
    <source>
        <dbReference type="ARBA" id="ARBA00008941"/>
    </source>
</evidence>
<dbReference type="PANTHER" id="PTHR45800:SF4">
    <property type="entry name" value="PHOSPHATIDYLINOSITOL 4-KINASE GAMMA 3"/>
    <property type="match status" value="1"/>
</dbReference>
<keyword evidence="7" id="KW-0067">ATP-binding</keyword>
<evidence type="ECO:0000256" key="2">
    <source>
        <dbReference type="ARBA" id="ARBA00012169"/>
    </source>
</evidence>
<comment type="similarity">
    <text evidence="1">Belongs to the PI3/PI4-kinase family. Type II PI4K subfamily.</text>
</comment>
<dbReference type="Pfam" id="PF00240">
    <property type="entry name" value="ubiquitin"/>
    <property type="match status" value="2"/>
</dbReference>
<dbReference type="Gene3D" id="3.10.20.90">
    <property type="entry name" value="Phosphatidylinositol 3-kinase Catalytic Subunit, Chain A, domain 1"/>
    <property type="match status" value="2"/>
</dbReference>
<dbReference type="SUPFAM" id="SSF56112">
    <property type="entry name" value="Protein kinase-like (PK-like)"/>
    <property type="match status" value="1"/>
</dbReference>
<dbReference type="CDD" id="cd17039">
    <property type="entry name" value="Ubl_ubiquitin_like"/>
    <property type="match status" value="1"/>
</dbReference>
<feature type="domain" description="Ubiquitin-like" evidence="8">
    <location>
        <begin position="32"/>
        <end position="103"/>
    </location>
</feature>